<reference evidence="1 2" key="1">
    <citation type="submission" date="2023-06" db="EMBL/GenBank/DDBJ databases">
        <authorList>
            <person name="Ye Y.-Q."/>
            <person name="Du Z.-J."/>
        </authorList>
    </citation>
    <scope>NUCLEOTIDE SEQUENCE [LARGE SCALE GENOMIC DNA]</scope>
    <source>
        <strain evidence="1 2">SDUM287046</strain>
    </source>
</reference>
<organism evidence="1 2">
    <name type="scientific">Aequorivita aurantiaca</name>
    <dbReference type="NCBI Taxonomy" id="3053356"/>
    <lineage>
        <taxon>Bacteria</taxon>
        <taxon>Pseudomonadati</taxon>
        <taxon>Bacteroidota</taxon>
        <taxon>Flavobacteriia</taxon>
        <taxon>Flavobacteriales</taxon>
        <taxon>Flavobacteriaceae</taxon>
        <taxon>Aequorivita</taxon>
    </lineage>
</organism>
<proteinExistence type="predicted"/>
<comment type="caution">
    <text evidence="1">The sequence shown here is derived from an EMBL/GenBank/DDBJ whole genome shotgun (WGS) entry which is preliminary data.</text>
</comment>
<accession>A0ABT8DND4</accession>
<dbReference type="InterPro" id="IPR013783">
    <property type="entry name" value="Ig-like_fold"/>
</dbReference>
<evidence type="ECO:0000313" key="2">
    <source>
        <dbReference type="Proteomes" id="UP001244787"/>
    </source>
</evidence>
<keyword evidence="2" id="KW-1185">Reference proteome</keyword>
<dbReference type="Gene3D" id="2.60.40.10">
    <property type="entry name" value="Immunoglobulins"/>
    <property type="match status" value="1"/>
</dbReference>
<feature type="non-terminal residue" evidence="1">
    <location>
        <position position="634"/>
    </location>
</feature>
<name>A0ABT8DND4_9FLAO</name>
<protein>
    <recommendedName>
        <fullName evidence="3">Ig-like domain-containing protein</fullName>
    </recommendedName>
</protein>
<evidence type="ECO:0008006" key="3">
    <source>
        <dbReference type="Google" id="ProtNLM"/>
    </source>
</evidence>
<dbReference type="Proteomes" id="UP001244787">
    <property type="component" value="Unassembled WGS sequence"/>
</dbReference>
<evidence type="ECO:0000313" key="1">
    <source>
        <dbReference type="EMBL" id="MDN3725481.1"/>
    </source>
</evidence>
<dbReference type="EMBL" id="JAUGQQ010000017">
    <property type="protein sequence ID" value="MDN3725481.1"/>
    <property type="molecule type" value="Genomic_DNA"/>
</dbReference>
<gene>
    <name evidence="1" type="ORF">QRD02_13915</name>
</gene>
<sequence>MNKFYSPRQFFITLLLFQLPLLLFSQGPGSLFVNAGPDVVVDCSTGCTDLTANFLETYDTSGSNYGISSIPYVPPFPYNGLANPLNPNIDDAWSPVDNLPFEFCFFGNTITQFQVGSNGVVRFDVDPGDTGPSSNGWDFDADLPNNFEEALAEANILLPVHDLDPTQSSSEEIGYEVIGAYPNRVLVVSYYQVPLYSGSCNNLRATQMVVFYEFSNVIEMYIQNKPVCPTWNDGNAAMGIQNNAGTIAYVPPGRNTSDSPWTTSDEAWSFSPTGPPTYTFEWLDAAGNVIGTTPTINVCPSGTEVYTARVTYTNSCNGDIVVLTDEVQVSLQATFSVELGPDIETCASSPIILDAETGVPTVTYQWFFNGGLIPGATNPTYTVNPPNSGNYSVEATDNGCTISDDVDVNFLAQPVIASPPQDIEICDDGTNPGIFDLTQNDDDVRGGQDPLFEITYHRNQLDAINDANPIVPANAYPIVGSSEIIWVRIEEPNGICYAIDSFEISFAAATATAPASPYYLCDVGVPGQEPINLNVTFDAIILNGQLPAQYTVTYHATPVDAIAGINPLSQPHIVTASQFIFARVESNTVPTCFATTQFNIILAPQPIANPPVDLFQCDYGTTSGVFDLRDNDAN</sequence>